<evidence type="ECO:0000313" key="2">
    <source>
        <dbReference type="Proteomes" id="UP000294881"/>
    </source>
</evidence>
<comment type="caution">
    <text evidence="1">The sequence shown here is derived from an EMBL/GenBank/DDBJ whole genome shotgun (WGS) entry which is preliminary data.</text>
</comment>
<dbReference type="EMBL" id="SLWL01000001">
    <property type="protein sequence ID" value="TCO15812.1"/>
    <property type="molecule type" value="Genomic_DNA"/>
</dbReference>
<protein>
    <submittedName>
        <fullName evidence="1">DUF2939 family protein</fullName>
    </submittedName>
</protein>
<dbReference type="RefSeq" id="WP_165909840.1">
    <property type="nucleotide sequence ID" value="NZ_JBHUNN010000002.1"/>
</dbReference>
<accession>A0A4R2GX73</accession>
<proteinExistence type="predicted"/>
<dbReference type="AlphaFoldDB" id="A0A4R2GX73"/>
<dbReference type="Proteomes" id="UP000294881">
    <property type="component" value="Unassembled WGS sequence"/>
</dbReference>
<keyword evidence="2" id="KW-1185">Reference proteome</keyword>
<dbReference type="Pfam" id="PF11159">
    <property type="entry name" value="DUF2939"/>
    <property type="match status" value="1"/>
</dbReference>
<dbReference type="InterPro" id="IPR021330">
    <property type="entry name" value="DUF2939"/>
</dbReference>
<sequence>MPALLRSYTFWIAAAVILVLAYMATPFIAAAHLAEAVRNRDAPAILAQVDKGSLGRSLTRQVLRAYLAIHGKEQAASPFAQQIAAGLAANALYPVLHQMTTPAALSELLERGWPDEGGKPKPVARLGIDGIGGALAKINDASFTGLTHFRMNVDVDGDPKRRLGWRFRISGFRWKLYAIDLSPEILHDIVARLPVAERMKIEDKSGERRVF</sequence>
<name>A0A4R2GX73_9HYPH</name>
<reference evidence="1 2" key="1">
    <citation type="submission" date="2019-03" db="EMBL/GenBank/DDBJ databases">
        <title>Genomic Encyclopedia of Type Strains, Phase IV (KMG-IV): sequencing the most valuable type-strain genomes for metagenomic binning, comparative biology and taxonomic classification.</title>
        <authorList>
            <person name="Goeker M."/>
        </authorList>
    </citation>
    <scope>NUCLEOTIDE SEQUENCE [LARGE SCALE GENOMIC DNA]</scope>
    <source>
        <strain evidence="1 2">DSM 22958</strain>
    </source>
</reference>
<organism evidence="1 2">
    <name type="scientific">Camelimonas lactis</name>
    <dbReference type="NCBI Taxonomy" id="659006"/>
    <lineage>
        <taxon>Bacteria</taxon>
        <taxon>Pseudomonadati</taxon>
        <taxon>Pseudomonadota</taxon>
        <taxon>Alphaproteobacteria</taxon>
        <taxon>Hyphomicrobiales</taxon>
        <taxon>Chelatococcaceae</taxon>
        <taxon>Camelimonas</taxon>
    </lineage>
</organism>
<gene>
    <name evidence="1" type="ORF">EV666_10160</name>
</gene>
<evidence type="ECO:0000313" key="1">
    <source>
        <dbReference type="EMBL" id="TCO15812.1"/>
    </source>
</evidence>